<evidence type="ECO:0008006" key="3">
    <source>
        <dbReference type="Google" id="ProtNLM"/>
    </source>
</evidence>
<dbReference type="Gene3D" id="3.60.10.10">
    <property type="entry name" value="Endonuclease/exonuclease/phosphatase"/>
    <property type="match status" value="1"/>
</dbReference>
<evidence type="ECO:0000313" key="2">
    <source>
        <dbReference type="Proteomes" id="UP001148838"/>
    </source>
</evidence>
<accession>A0ABQ8RYX6</accession>
<comment type="caution">
    <text evidence="1">The sequence shown here is derived from an EMBL/GenBank/DDBJ whole genome shotgun (WGS) entry which is preliminary data.</text>
</comment>
<dbReference type="Proteomes" id="UP001148838">
    <property type="component" value="Unassembled WGS sequence"/>
</dbReference>
<evidence type="ECO:0000313" key="1">
    <source>
        <dbReference type="EMBL" id="KAJ4426886.1"/>
    </source>
</evidence>
<proteinExistence type="predicted"/>
<dbReference type="SUPFAM" id="SSF56219">
    <property type="entry name" value="DNase I-like"/>
    <property type="match status" value="1"/>
</dbReference>
<keyword evidence="2" id="KW-1185">Reference proteome</keyword>
<reference evidence="1 2" key="1">
    <citation type="journal article" date="2022" name="Allergy">
        <title>Genome assembly and annotation of Periplaneta americana reveal a comprehensive cockroach allergen profile.</title>
        <authorList>
            <person name="Wang L."/>
            <person name="Xiong Q."/>
            <person name="Saelim N."/>
            <person name="Wang L."/>
            <person name="Nong W."/>
            <person name="Wan A.T."/>
            <person name="Shi M."/>
            <person name="Liu X."/>
            <person name="Cao Q."/>
            <person name="Hui J.H.L."/>
            <person name="Sookrung N."/>
            <person name="Leung T.F."/>
            <person name="Tungtrongchitr A."/>
            <person name="Tsui S.K.W."/>
        </authorList>
    </citation>
    <scope>NUCLEOTIDE SEQUENCE [LARGE SCALE GENOMIC DNA]</scope>
    <source>
        <strain evidence="1">PWHHKU_190912</strain>
    </source>
</reference>
<organism evidence="1 2">
    <name type="scientific">Periplaneta americana</name>
    <name type="common">American cockroach</name>
    <name type="synonym">Blatta americana</name>
    <dbReference type="NCBI Taxonomy" id="6978"/>
    <lineage>
        <taxon>Eukaryota</taxon>
        <taxon>Metazoa</taxon>
        <taxon>Ecdysozoa</taxon>
        <taxon>Arthropoda</taxon>
        <taxon>Hexapoda</taxon>
        <taxon>Insecta</taxon>
        <taxon>Pterygota</taxon>
        <taxon>Neoptera</taxon>
        <taxon>Polyneoptera</taxon>
        <taxon>Dictyoptera</taxon>
        <taxon>Blattodea</taxon>
        <taxon>Blattoidea</taxon>
        <taxon>Blattidae</taxon>
        <taxon>Blattinae</taxon>
        <taxon>Periplaneta</taxon>
    </lineage>
</organism>
<sequence length="92" mass="10286">MLVVASNINVIAAYFQPHTNAVEIIDEIDTLIKQCVNNKPAIIAGDLNCRLDVGNYKTKLVIRTLEEEGFTLMNNPQIPTYAIMEKARSTLH</sequence>
<protein>
    <recommendedName>
        <fullName evidence="3">Endonuclease/exonuclease/phosphatase domain-containing protein</fullName>
    </recommendedName>
</protein>
<dbReference type="InterPro" id="IPR036691">
    <property type="entry name" value="Endo/exonu/phosph_ase_sf"/>
</dbReference>
<name>A0ABQ8RYX6_PERAM</name>
<dbReference type="EMBL" id="JAJSOF020000039">
    <property type="protein sequence ID" value="KAJ4426886.1"/>
    <property type="molecule type" value="Genomic_DNA"/>
</dbReference>
<gene>
    <name evidence="1" type="ORF">ANN_26685</name>
</gene>